<proteinExistence type="inferred from homology"/>
<dbReference type="SUPFAM" id="SSF51230">
    <property type="entry name" value="Single hybrid motif"/>
    <property type="match status" value="1"/>
</dbReference>
<dbReference type="Gene3D" id="1.10.1200.10">
    <property type="entry name" value="ACP-like"/>
    <property type="match status" value="1"/>
</dbReference>
<dbReference type="InterPro" id="IPR036625">
    <property type="entry name" value="E3-bd_dom_sf"/>
</dbReference>
<dbReference type="PROSITE" id="PS50968">
    <property type="entry name" value="BIOTINYL_LIPOYL"/>
    <property type="match status" value="1"/>
</dbReference>
<evidence type="ECO:0000256" key="3">
    <source>
        <dbReference type="ARBA" id="ARBA00011484"/>
    </source>
</evidence>
<dbReference type="EC" id="2.3.1.-" evidence="9"/>
<evidence type="ECO:0000256" key="1">
    <source>
        <dbReference type="ARBA" id="ARBA00001938"/>
    </source>
</evidence>
<dbReference type="Pfam" id="PF00364">
    <property type="entry name" value="Biotin_lipoyl"/>
    <property type="match status" value="1"/>
</dbReference>
<comment type="cofactor">
    <cofactor evidence="1 9">
        <name>(R)-lipoate</name>
        <dbReference type="ChEBI" id="CHEBI:83088"/>
    </cofactor>
</comment>
<comment type="similarity">
    <text evidence="2 9">Belongs to the 2-oxoacid dehydrogenase family.</text>
</comment>
<name>A0A1S6R4Y6_SORCE</name>
<dbReference type="Pfam" id="PF00198">
    <property type="entry name" value="2-oxoacid_dh"/>
    <property type="match status" value="1"/>
</dbReference>
<gene>
    <name evidence="13" type="primary">ripH</name>
</gene>
<feature type="region of interest" description="Disordered" evidence="10">
    <location>
        <begin position="525"/>
        <end position="544"/>
    </location>
</feature>
<feature type="region of interest" description="Disordered" evidence="10">
    <location>
        <begin position="383"/>
        <end position="406"/>
    </location>
</feature>
<keyword evidence="7 9" id="KW-0450">Lipoyl</keyword>
<evidence type="ECO:0000256" key="7">
    <source>
        <dbReference type="ARBA" id="ARBA00022823"/>
    </source>
</evidence>
<keyword evidence="5" id="KW-0597">Phosphoprotein</keyword>
<dbReference type="InterPro" id="IPR023213">
    <property type="entry name" value="CAT-like_dom_sf"/>
</dbReference>
<dbReference type="Gene3D" id="2.40.50.100">
    <property type="match status" value="1"/>
</dbReference>
<reference evidence="13" key="1">
    <citation type="journal article" date="2017" name="Angew. Chem. Int. Ed. Engl.">
        <title>Solving the Puzzle of One-Carbon Loss in Ripostatin Biosynthesis.</title>
        <authorList>
            <person name="Fu C."/>
            <person name="Auerbach D."/>
            <person name="Li Y."/>
            <person name="Scheid U."/>
            <person name="Luxenburger E."/>
            <person name="Garcia R."/>
            <person name="Irschik H."/>
            <person name="Muller R."/>
        </authorList>
    </citation>
    <scope>NUCLEOTIDE SEQUENCE</scope>
    <source>
        <strain evidence="13">So ce377</strain>
    </source>
</reference>
<dbReference type="PANTHER" id="PTHR43178">
    <property type="entry name" value="DIHYDROLIPOAMIDE ACETYLTRANSFERASE COMPONENT OF PYRUVATE DEHYDROGENASE COMPLEX"/>
    <property type="match status" value="1"/>
</dbReference>
<evidence type="ECO:0000259" key="11">
    <source>
        <dbReference type="PROSITE" id="PS50075"/>
    </source>
</evidence>
<evidence type="ECO:0000256" key="2">
    <source>
        <dbReference type="ARBA" id="ARBA00007317"/>
    </source>
</evidence>
<dbReference type="InterPro" id="IPR001078">
    <property type="entry name" value="2-oxoacid_DH_actylTfrase"/>
</dbReference>
<dbReference type="SMART" id="SM00823">
    <property type="entry name" value="PKS_PP"/>
    <property type="match status" value="1"/>
</dbReference>
<comment type="subunit">
    <text evidence="3">Forms a 24-polypeptide structural core with octahedral symmetry.</text>
</comment>
<dbReference type="InterPro" id="IPR036736">
    <property type="entry name" value="ACP-like_sf"/>
</dbReference>
<dbReference type="GO" id="GO:0005737">
    <property type="term" value="C:cytoplasm"/>
    <property type="evidence" value="ECO:0007669"/>
    <property type="project" value="TreeGrafter"/>
</dbReference>
<dbReference type="Pfam" id="PF00550">
    <property type="entry name" value="PP-binding"/>
    <property type="match status" value="1"/>
</dbReference>
<feature type="domain" description="Lipoyl-binding" evidence="12">
    <location>
        <begin position="2"/>
        <end position="77"/>
    </location>
</feature>
<dbReference type="InterPro" id="IPR020806">
    <property type="entry name" value="PKS_PP-bd"/>
</dbReference>
<organism evidence="13">
    <name type="scientific">Sorangium cellulosum</name>
    <name type="common">Polyangium cellulosum</name>
    <dbReference type="NCBI Taxonomy" id="56"/>
    <lineage>
        <taxon>Bacteria</taxon>
        <taxon>Pseudomonadati</taxon>
        <taxon>Myxococcota</taxon>
        <taxon>Polyangia</taxon>
        <taxon>Polyangiales</taxon>
        <taxon>Polyangiaceae</taxon>
        <taxon>Sorangium</taxon>
    </lineage>
</organism>
<feature type="compositionally biased region" description="Basic and acidic residues" evidence="10">
    <location>
        <begin position="525"/>
        <end position="539"/>
    </location>
</feature>
<evidence type="ECO:0000259" key="12">
    <source>
        <dbReference type="PROSITE" id="PS50968"/>
    </source>
</evidence>
<evidence type="ECO:0000256" key="10">
    <source>
        <dbReference type="SAM" id="MobiDB-lite"/>
    </source>
</evidence>
<dbReference type="Gene3D" id="4.10.320.10">
    <property type="entry name" value="E3-binding domain"/>
    <property type="match status" value="1"/>
</dbReference>
<keyword evidence="13" id="KW-0670">Pyruvate</keyword>
<evidence type="ECO:0000256" key="5">
    <source>
        <dbReference type="ARBA" id="ARBA00022553"/>
    </source>
</evidence>
<keyword evidence="6 9" id="KW-0808">Transferase</keyword>
<dbReference type="EMBL" id="KY646190">
    <property type="protein sequence ID" value="AQW44876.1"/>
    <property type="molecule type" value="Genomic_DNA"/>
</dbReference>
<dbReference type="CDD" id="cd06849">
    <property type="entry name" value="lipoyl_domain"/>
    <property type="match status" value="1"/>
</dbReference>
<dbReference type="Gene3D" id="3.30.559.10">
    <property type="entry name" value="Chloramphenicol acetyltransferase-like domain"/>
    <property type="match status" value="1"/>
</dbReference>
<dbReference type="GO" id="GO:0031177">
    <property type="term" value="F:phosphopantetheine binding"/>
    <property type="evidence" value="ECO:0007669"/>
    <property type="project" value="InterPro"/>
</dbReference>
<dbReference type="PROSITE" id="PS50075">
    <property type="entry name" value="CARRIER"/>
    <property type="match status" value="1"/>
</dbReference>
<dbReference type="GO" id="GO:0016407">
    <property type="term" value="F:acetyltransferase activity"/>
    <property type="evidence" value="ECO:0007669"/>
    <property type="project" value="TreeGrafter"/>
</dbReference>
<keyword evidence="8 9" id="KW-0012">Acyltransferase</keyword>
<evidence type="ECO:0000256" key="6">
    <source>
        <dbReference type="ARBA" id="ARBA00022679"/>
    </source>
</evidence>
<dbReference type="InterPro" id="IPR000089">
    <property type="entry name" value="Biotin_lipoyl"/>
</dbReference>
<evidence type="ECO:0000313" key="13">
    <source>
        <dbReference type="EMBL" id="AQW44876.1"/>
    </source>
</evidence>
<dbReference type="GO" id="GO:0031405">
    <property type="term" value="F:lipoic acid binding"/>
    <property type="evidence" value="ECO:0007669"/>
    <property type="project" value="TreeGrafter"/>
</dbReference>
<dbReference type="PANTHER" id="PTHR43178:SF5">
    <property type="entry name" value="LIPOAMIDE ACYLTRANSFERASE COMPONENT OF BRANCHED-CHAIN ALPHA-KETO ACID DEHYDROGENASE COMPLEX, MITOCHONDRIAL"/>
    <property type="match status" value="1"/>
</dbReference>
<dbReference type="SUPFAM" id="SSF52777">
    <property type="entry name" value="CoA-dependent acyltransferases"/>
    <property type="match status" value="1"/>
</dbReference>
<evidence type="ECO:0000256" key="9">
    <source>
        <dbReference type="RuleBase" id="RU003423"/>
    </source>
</evidence>
<dbReference type="InterPro" id="IPR050743">
    <property type="entry name" value="2-oxoacid_DH_E2_comp"/>
</dbReference>
<feature type="domain" description="Carrier" evidence="11">
    <location>
        <begin position="412"/>
        <end position="488"/>
    </location>
</feature>
<evidence type="ECO:0000256" key="4">
    <source>
        <dbReference type="ARBA" id="ARBA00022450"/>
    </source>
</evidence>
<evidence type="ECO:0000256" key="8">
    <source>
        <dbReference type="ARBA" id="ARBA00023315"/>
    </source>
</evidence>
<protein>
    <recommendedName>
        <fullName evidence="9">Dihydrolipoamide acetyltransferase component of pyruvate dehydrogenase complex</fullName>
        <ecNumber evidence="9">2.3.1.-</ecNumber>
    </recommendedName>
</protein>
<dbReference type="AlphaFoldDB" id="A0A1S6R4Y6"/>
<dbReference type="InterPro" id="IPR009081">
    <property type="entry name" value="PP-bd_ACP"/>
</dbReference>
<sequence length="570" mass="60281">MGFVYVLPDLGEGIAEAEVVRWHVAEGDDVKEDDPLVEVLTAKATVDAPSPRTGKVLKVVALTGETIQVGEPLAVIGEAGEDVEAILQANAKASSRRPAGGAIQVLPSVRKLAAELGVSLEALQHSGPITADVVRAAARGNLGASVQGNLGVGVRARRRLQGVGRAAAQNLSRAQLVPTVMVVEEAQLDALFRLQQLLDIGYVPFLVQAAIAAFREVPEANARFDEAKQELVIYDQVDMAVAVHLDEGLAVPVMSDCAGLSLRELAEKIRDLGERAHANALSPSESMGGTFTVSCPGDAGVLLAAPLLNVPQVGLLALHRLSRRPIVVDGRLAVGWAAHVTFTHDHRAINGMTACHFLRRVVELLSKPLQALEAGIFRPGDLQSQASRAPRPGASEPSGALAAELGGLPEPRRRDHLVAAIEARLRKQLNTNWTFDRSRTWSDLGLNSYGAVSLRSSLSDALGCELPPTLLYRHATPVALAEHLLGLLRRPAAPATLTPVQLLQRLRGMQEQQAHALLVELTEGRAARDAQPRQTKGEDLIGEAGGAAASDVEIDAQLDDILGADSSAGA</sequence>
<dbReference type="SUPFAM" id="SSF47336">
    <property type="entry name" value="ACP-like"/>
    <property type="match status" value="1"/>
</dbReference>
<dbReference type="InterPro" id="IPR011053">
    <property type="entry name" value="Single_hybrid_motif"/>
</dbReference>
<keyword evidence="4" id="KW-0596">Phosphopantetheine</keyword>
<accession>A0A1S6R4Y6</accession>